<accession>A0AAV4MAI2</accession>
<protein>
    <submittedName>
        <fullName evidence="1">Uncharacterized protein</fullName>
    </submittedName>
</protein>
<comment type="caution">
    <text evidence="1">The sequence shown here is derived from an EMBL/GenBank/DDBJ whole genome shotgun (WGS) entry which is preliminary data.</text>
</comment>
<organism evidence="1 2">
    <name type="scientific">Caerostris extrusa</name>
    <name type="common">Bark spider</name>
    <name type="synonym">Caerostris bankana</name>
    <dbReference type="NCBI Taxonomy" id="172846"/>
    <lineage>
        <taxon>Eukaryota</taxon>
        <taxon>Metazoa</taxon>
        <taxon>Ecdysozoa</taxon>
        <taxon>Arthropoda</taxon>
        <taxon>Chelicerata</taxon>
        <taxon>Arachnida</taxon>
        <taxon>Araneae</taxon>
        <taxon>Araneomorphae</taxon>
        <taxon>Entelegynae</taxon>
        <taxon>Araneoidea</taxon>
        <taxon>Araneidae</taxon>
        <taxon>Caerostris</taxon>
    </lineage>
</organism>
<gene>
    <name evidence="1" type="ORF">CEXT_332861</name>
</gene>
<reference evidence="1 2" key="1">
    <citation type="submission" date="2021-06" db="EMBL/GenBank/DDBJ databases">
        <title>Caerostris extrusa draft genome.</title>
        <authorList>
            <person name="Kono N."/>
            <person name="Arakawa K."/>
        </authorList>
    </citation>
    <scope>NUCLEOTIDE SEQUENCE [LARGE SCALE GENOMIC DNA]</scope>
</reference>
<keyword evidence="2" id="KW-1185">Reference proteome</keyword>
<proteinExistence type="predicted"/>
<dbReference type="EMBL" id="BPLR01019582">
    <property type="protein sequence ID" value="GIX69384.1"/>
    <property type="molecule type" value="Genomic_DNA"/>
</dbReference>
<name>A0AAV4MAI2_CAEEX</name>
<evidence type="ECO:0000313" key="2">
    <source>
        <dbReference type="Proteomes" id="UP001054945"/>
    </source>
</evidence>
<dbReference type="AlphaFoldDB" id="A0AAV4MAI2"/>
<evidence type="ECO:0000313" key="1">
    <source>
        <dbReference type="EMBL" id="GIX69384.1"/>
    </source>
</evidence>
<dbReference type="Proteomes" id="UP001054945">
    <property type="component" value="Unassembled WGS sequence"/>
</dbReference>
<sequence length="109" mass="12428">MVPYTLLTLKFTDSGVKLIRLESRVISKGRQNKSLERTSDKLTKAARQLNVDLTNLSLHNANAMAYVDLEKCQLRKLTRCLKSIRKQKVTITVRISKLKAMKISQVGIR</sequence>